<evidence type="ECO:0000313" key="3">
    <source>
        <dbReference type="Proteomes" id="UP001159427"/>
    </source>
</evidence>
<dbReference type="PANTHER" id="PTHR21344:SF1">
    <property type="entry name" value="RAL GTPASE-ACTIVATING PROTEIN SUBUNIT BETA"/>
    <property type="match status" value="1"/>
</dbReference>
<proteinExistence type="predicted"/>
<feature type="region of interest" description="Disordered" evidence="1">
    <location>
        <begin position="787"/>
        <end position="810"/>
    </location>
</feature>
<dbReference type="InterPro" id="IPR035974">
    <property type="entry name" value="Rap/Ran-GAP_sf"/>
</dbReference>
<feature type="region of interest" description="Disordered" evidence="1">
    <location>
        <begin position="456"/>
        <end position="498"/>
    </location>
</feature>
<reference evidence="2 3" key="1">
    <citation type="submission" date="2022-05" db="EMBL/GenBank/DDBJ databases">
        <authorList>
            <consortium name="Genoscope - CEA"/>
            <person name="William W."/>
        </authorList>
    </citation>
    <scope>NUCLEOTIDE SEQUENCE [LARGE SCALE GENOMIC DNA]</scope>
</reference>
<protein>
    <recommendedName>
        <fullName evidence="4">Ral GTPase-activating protein subunit beta</fullName>
    </recommendedName>
</protein>
<sequence>MYGPSFPLPLVPTKKSDVRLPAKLANDCLIQCWFRILHIIGNPVDLCKKEVISATPRFKEFALESEEVISPEAHPCLKMLPQNFLQAMKGIAGLLINAFLSITTTVDEPVKHIPIPAPTKSSSPPATKRRDLKSLSIGLALGLNDLTGIVRSQTVPSRNSSGTSSTGIPHLDPHHTELTSIPSTSMLFPRSTPSDTERPSGDSVLHLFGAWLFDAIFAKMDMPANFKALGKIYEGFVGNTVPEMTGTGRVGRDVVGYFMDSKFEPGCAEAYGALCRIFCSHRSDQEIRPVYLSRFYLAVAIGLLYSDLCTGHVLCSILLNSADLLRVDLQGVQVLLPHLIAALETVLPRKEFQLRCNVSTTELRRAAIHLLLSMLCLPLHFQDLPIKDMTATWRKKNSAEQDNQEPKKTLTFMSLKPRLTRLLLEALQCEADSFNVQILLGGVSLLVQDSEIAESQGIASPKQDDTPARVSDHLQAPQDTRRRASTGSSPISEAGSTGTLDSVGQLGFSQQSVQSNADLSTIQGLFVQLTHLLCNKLVVIRSSRWKSDVHITLSAFELLSSLAQLSMDHLDQAECKSTIHWLCDYVSYQANKKATHHSRDLHSMIVAAFSCLQTWITSHPWLLDSQGCLQVVMEVVELGISGSKSREIPRDHQQGTELIPRLKGDKELKPVSFRVREAAEGLLTVIMEHLGVFPSPCGPASLSSLLDEDWVLDHVQPADGSTKTPRKFQYFVIQDSSIMLGLLEESLKHKDPLPTLSAVIRGPTGRYVWTMQLRQFSRQKNDLIEAHLKDPGRPSPDKPQPRPPPNIKHRAFPEAVDTVPLTKADRSIPELDDILDSKLSEVQDHMRALMQKQLEHETVAQAKLKGGKSKVKFADDDAGIRPPQPCKEFSPSRLLLSHLGLLSIEGQMLKPLPTGLYNVIENRLLLKKNNKNNNENGNKKQKTKKKPKRGWFRSLDDVHVIYHLYTPISIKVAPVNHIGSCKHSKAFREFLLSLGWLVDIDSHSGWSGNIKQCWSRGSSVSTLRPAESSYLQSSHSVSTLTGSEEQEVSGSDSDRYASCRESFDSEASPSSGKDSPAVNSSPSHPPIETKLVDEILYYADVSCEVVFIMPSLLQRYQKFRRIAEQLESFKEEVEPMPRRRTRSGSPGSLEGSSIGSQLDIKSKISRQASEGMTIHENRAMSRLGNELSLESRPLSKLSTHNTSSETNVVVAWLERFEDHARFPVDELLMEFDLSQNVGHSLREKDTVVIFVHHLRSGLYRIHIRSTIRSPIGGPLVDGMVVSRRTLGTMVRQTAINICRRRRLEIDSYSPPQVCRKLKIQDIVKKYRHERSVPDFYVSLFSNDAK</sequence>
<feature type="compositionally biased region" description="Basic residues" evidence="1">
    <location>
        <begin position="939"/>
        <end position="949"/>
    </location>
</feature>
<dbReference type="SUPFAM" id="SSF111347">
    <property type="entry name" value="Rap/Ran-GAP"/>
    <property type="match status" value="1"/>
</dbReference>
<name>A0ABN8Q579_9CNID</name>
<feature type="compositionally biased region" description="Polar residues" evidence="1">
    <location>
        <begin position="153"/>
        <end position="167"/>
    </location>
</feature>
<accession>A0ABN8Q579</accession>
<dbReference type="Proteomes" id="UP001159427">
    <property type="component" value="Unassembled WGS sequence"/>
</dbReference>
<evidence type="ECO:0008006" key="4">
    <source>
        <dbReference type="Google" id="ProtNLM"/>
    </source>
</evidence>
<evidence type="ECO:0000313" key="2">
    <source>
        <dbReference type="EMBL" id="CAH3157354.1"/>
    </source>
</evidence>
<gene>
    <name evidence="2" type="ORF">PEVE_00002478</name>
</gene>
<comment type="caution">
    <text evidence="2">The sequence shown here is derived from an EMBL/GenBank/DDBJ whole genome shotgun (WGS) entry which is preliminary data.</text>
</comment>
<feature type="region of interest" description="Disordered" evidence="1">
    <location>
        <begin position="1034"/>
        <end position="1086"/>
    </location>
</feature>
<evidence type="ECO:0000256" key="1">
    <source>
        <dbReference type="SAM" id="MobiDB-lite"/>
    </source>
</evidence>
<dbReference type="EMBL" id="CALNXI010001144">
    <property type="protein sequence ID" value="CAH3157354.1"/>
    <property type="molecule type" value="Genomic_DNA"/>
</dbReference>
<feature type="region of interest" description="Disordered" evidence="1">
    <location>
        <begin position="1132"/>
        <end position="1156"/>
    </location>
</feature>
<dbReference type="InterPro" id="IPR039930">
    <property type="entry name" value="RALGAPB"/>
</dbReference>
<feature type="compositionally biased region" description="Basic and acidic residues" evidence="1">
    <location>
        <begin position="1052"/>
        <end position="1063"/>
    </location>
</feature>
<keyword evidence="3" id="KW-1185">Reference proteome</keyword>
<feature type="region of interest" description="Disordered" evidence="1">
    <location>
        <begin position="153"/>
        <end position="176"/>
    </location>
</feature>
<dbReference type="PANTHER" id="PTHR21344">
    <property type="entry name" value="RAL GTPASE-ACTIVATING PROTEIN SUBUNIT BETA"/>
    <property type="match status" value="1"/>
</dbReference>
<feature type="compositionally biased region" description="Polar residues" evidence="1">
    <location>
        <begin position="1034"/>
        <end position="1051"/>
    </location>
</feature>
<feature type="compositionally biased region" description="Polar residues" evidence="1">
    <location>
        <begin position="1065"/>
        <end position="1082"/>
    </location>
</feature>
<feature type="compositionally biased region" description="Polar residues" evidence="1">
    <location>
        <begin position="485"/>
        <end position="498"/>
    </location>
</feature>
<feature type="compositionally biased region" description="Basic and acidic residues" evidence="1">
    <location>
        <begin position="462"/>
        <end position="472"/>
    </location>
</feature>
<feature type="region of interest" description="Disordered" evidence="1">
    <location>
        <begin position="928"/>
        <end position="949"/>
    </location>
</feature>
<organism evidence="2 3">
    <name type="scientific">Porites evermanni</name>
    <dbReference type="NCBI Taxonomy" id="104178"/>
    <lineage>
        <taxon>Eukaryota</taxon>
        <taxon>Metazoa</taxon>
        <taxon>Cnidaria</taxon>
        <taxon>Anthozoa</taxon>
        <taxon>Hexacorallia</taxon>
        <taxon>Scleractinia</taxon>
        <taxon>Fungiina</taxon>
        <taxon>Poritidae</taxon>
        <taxon>Porites</taxon>
    </lineage>
</organism>
<feature type="compositionally biased region" description="Basic and acidic residues" evidence="1">
    <location>
        <begin position="787"/>
        <end position="800"/>
    </location>
</feature>